<evidence type="ECO:0000259" key="1">
    <source>
        <dbReference type="Pfam" id="PF08378"/>
    </source>
</evidence>
<name>A0A1Q8YAJ5_9BURK</name>
<dbReference type="Pfam" id="PF08378">
    <property type="entry name" value="NERD"/>
    <property type="match status" value="1"/>
</dbReference>
<dbReference type="Proteomes" id="UP000185911">
    <property type="component" value="Unassembled WGS sequence"/>
</dbReference>
<dbReference type="STRING" id="81479.RA876_13320"/>
<dbReference type="EMBL" id="MSYM01000018">
    <property type="protein sequence ID" value="OLP05091.1"/>
    <property type="molecule type" value="Genomic_DNA"/>
</dbReference>
<feature type="domain" description="NERD" evidence="1">
    <location>
        <begin position="546"/>
        <end position="632"/>
    </location>
</feature>
<accession>A0A1Q8YAJ5</accession>
<sequence length="732" mass="81501">MSQLNTNYYEARFHRRMQIDADLVAAAEHTATAYLDGKPVHQGQHKVTRAQRQAAFWSSSYLSNLPAAAWQSQTMMLALAQYLGQERVSNMKMLANVASVAPEVLICAVRCSGLVLTQHSPRRTELDLLAADNPLIAELCKVLDIFDLAHRQRTSAVFMWQSQLAELSPLELLIYASLHAFEHWIPKRFGAAAQSDDANDGADWDAVNDILLWKLSACTDEATRLTESVIGQSLAKHLSPFLFPSPAGQPARRDLREAFANLLAAQMELNSFVAQSANAFSYDHSIEFVRLGERLEINVLDVASCAAWHRNGRKLAALHNYWHYRAVDAFVDSGMATRQIGSTANHALNQVAYIKALRTQLQLTEVYGVSDTVTTDAGDTVPLFQALLSLELMNVHFQRDFLEAYMQHLRTTGNWAMALSVMAMNGLRDGNQIRFPLTWSSRDSKVSNMVGWTVTPEFPKGNPRYAAAIVDFWTSDWSKLAAQLQGDAPGQTPELLERPILKMGQTLVQLPWMVSLQNNSTAAINNLRRLGARRNEARAETQRIETQLGAKLEKRGFKVVLNWSPPVAPDGNAGEVDVICARDGTVLVLEVKSTYLRRSQQDAWQHETTTLRNAGRQLQRKVAAVQQALIDQPELAKRLGLETGASAITVCGWIVDTSIECDHQRFGGFLKVSLEELLIALNDNRHLLHDPEGLFSQSAPGDRAEPQSLYPQGFNAQRLNEVVESQAVWDDV</sequence>
<evidence type="ECO:0000313" key="3">
    <source>
        <dbReference type="Proteomes" id="UP000185911"/>
    </source>
</evidence>
<protein>
    <recommendedName>
        <fullName evidence="1">NERD domain-containing protein</fullName>
    </recommendedName>
</protein>
<dbReference type="InterPro" id="IPR011528">
    <property type="entry name" value="NERD"/>
</dbReference>
<dbReference type="InterPro" id="IPR011335">
    <property type="entry name" value="Restrct_endonuc-II-like"/>
</dbReference>
<gene>
    <name evidence="2" type="ORF">BLL52_3911</name>
</gene>
<dbReference type="SUPFAM" id="SSF52980">
    <property type="entry name" value="Restriction endonuclease-like"/>
    <property type="match status" value="1"/>
</dbReference>
<organism evidence="2 3">
    <name type="scientific">Rhodoferax antarcticus ANT.BR</name>
    <dbReference type="NCBI Taxonomy" id="1111071"/>
    <lineage>
        <taxon>Bacteria</taxon>
        <taxon>Pseudomonadati</taxon>
        <taxon>Pseudomonadota</taxon>
        <taxon>Betaproteobacteria</taxon>
        <taxon>Burkholderiales</taxon>
        <taxon>Comamonadaceae</taxon>
        <taxon>Rhodoferax</taxon>
    </lineage>
</organism>
<comment type="caution">
    <text evidence="2">The sequence shown here is derived from an EMBL/GenBank/DDBJ whole genome shotgun (WGS) entry which is preliminary data.</text>
</comment>
<dbReference type="AlphaFoldDB" id="A0A1Q8YAJ5"/>
<keyword evidence="3" id="KW-1185">Reference proteome</keyword>
<reference evidence="2 3" key="1">
    <citation type="submission" date="2017-01" db="EMBL/GenBank/DDBJ databases">
        <title>Genome sequence of Rhodoferax antarcticus ANT.BR, a psychrophilic purple nonsulfur bacterium from an Antarctic microbial mat.</title>
        <authorList>
            <person name="Baker J."/>
            <person name="Riester C."/>
            <person name="Skinner B."/>
            <person name="Newell A."/>
            <person name="Swingley W."/>
            <person name="Madigan M."/>
            <person name="Jung D."/>
            <person name="Asao M."/>
            <person name="Chen M."/>
            <person name="Loughlin P."/>
            <person name="Pan H."/>
            <person name="Lin S."/>
            <person name="Li N."/>
            <person name="Shaw J."/>
            <person name="Prado M."/>
            <person name="Sherman C."/>
            <person name="Li X."/>
            <person name="Tang J."/>
            <person name="Blankenship R."/>
            <person name="Zhao T."/>
            <person name="Touchman J."/>
            <person name="Sattley M."/>
        </authorList>
    </citation>
    <scope>NUCLEOTIDE SEQUENCE [LARGE SCALE GENOMIC DNA]</scope>
    <source>
        <strain evidence="2 3">ANT.BR</strain>
    </source>
</reference>
<evidence type="ECO:0000313" key="2">
    <source>
        <dbReference type="EMBL" id="OLP05091.1"/>
    </source>
</evidence>
<proteinExistence type="predicted"/>